<evidence type="ECO:0000313" key="3">
    <source>
        <dbReference type="Proteomes" id="UP001221757"/>
    </source>
</evidence>
<accession>A0AAD7DE53</accession>
<feature type="transmembrane region" description="Helical" evidence="1">
    <location>
        <begin position="157"/>
        <end position="183"/>
    </location>
</feature>
<feature type="transmembrane region" description="Helical" evidence="1">
    <location>
        <begin position="96"/>
        <end position="113"/>
    </location>
</feature>
<organism evidence="2 3">
    <name type="scientific">Mycena rosella</name>
    <name type="common">Pink bonnet</name>
    <name type="synonym">Agaricus rosellus</name>
    <dbReference type="NCBI Taxonomy" id="1033263"/>
    <lineage>
        <taxon>Eukaryota</taxon>
        <taxon>Fungi</taxon>
        <taxon>Dikarya</taxon>
        <taxon>Basidiomycota</taxon>
        <taxon>Agaricomycotina</taxon>
        <taxon>Agaricomycetes</taxon>
        <taxon>Agaricomycetidae</taxon>
        <taxon>Agaricales</taxon>
        <taxon>Marasmiineae</taxon>
        <taxon>Mycenaceae</taxon>
        <taxon>Mycena</taxon>
    </lineage>
</organism>
<dbReference type="Proteomes" id="UP001221757">
    <property type="component" value="Unassembled WGS sequence"/>
</dbReference>
<keyword evidence="1" id="KW-1133">Transmembrane helix</keyword>
<feature type="transmembrane region" description="Helical" evidence="1">
    <location>
        <begin position="18"/>
        <end position="39"/>
    </location>
</feature>
<feature type="transmembrane region" description="Helical" evidence="1">
    <location>
        <begin position="236"/>
        <end position="258"/>
    </location>
</feature>
<proteinExistence type="predicted"/>
<feature type="transmembrane region" description="Helical" evidence="1">
    <location>
        <begin position="125"/>
        <end position="145"/>
    </location>
</feature>
<feature type="transmembrane region" description="Helical" evidence="1">
    <location>
        <begin position="51"/>
        <end position="76"/>
    </location>
</feature>
<evidence type="ECO:0000313" key="2">
    <source>
        <dbReference type="EMBL" id="KAJ7689115.1"/>
    </source>
</evidence>
<protein>
    <submittedName>
        <fullName evidence="2">Uncharacterized protein</fullName>
    </submittedName>
</protein>
<keyword evidence="1" id="KW-0812">Transmembrane</keyword>
<keyword evidence="3" id="KW-1185">Reference proteome</keyword>
<keyword evidence="1" id="KW-0472">Membrane</keyword>
<dbReference type="EMBL" id="JARKIE010000074">
    <property type="protein sequence ID" value="KAJ7689115.1"/>
    <property type="molecule type" value="Genomic_DNA"/>
</dbReference>
<feature type="transmembrane region" description="Helical" evidence="1">
    <location>
        <begin position="204"/>
        <end position="224"/>
    </location>
</feature>
<gene>
    <name evidence="2" type="ORF">B0H17DRAFT_1331864</name>
</gene>
<sequence>MDSASVQAVDWAIVYPEIIQSASSLFLNGICVLLGVYFLGRKGLSGRRVFVCAIVVLCILAIAQMIHQVVITALMLRAVSSPAGVQEIQSTIQHLAQVKGVSGNFLILINNFGADGLLSRYKRWVVSLPLILLLFTTIFGCVTRTLPEEINDFHSDIVNAVVGLGLIITNILLTGLTAGRIWWTRHTLRVLGQPKRLQRHNTAIAMLLESGALYFAVILTFLVAQLVGGSRAFESAGLAVLCGASAQLMNIAPALIVVRVGLARCVDADHDPTVEVRLNSLVFRNSAAAGSKSTERF</sequence>
<reference evidence="2" key="1">
    <citation type="submission" date="2023-03" db="EMBL/GenBank/DDBJ databases">
        <title>Massive genome expansion in bonnet fungi (Mycena s.s.) driven by repeated elements and novel gene families across ecological guilds.</title>
        <authorList>
            <consortium name="Lawrence Berkeley National Laboratory"/>
            <person name="Harder C.B."/>
            <person name="Miyauchi S."/>
            <person name="Viragh M."/>
            <person name="Kuo A."/>
            <person name="Thoen E."/>
            <person name="Andreopoulos B."/>
            <person name="Lu D."/>
            <person name="Skrede I."/>
            <person name="Drula E."/>
            <person name="Henrissat B."/>
            <person name="Morin E."/>
            <person name="Kohler A."/>
            <person name="Barry K."/>
            <person name="LaButti K."/>
            <person name="Morin E."/>
            <person name="Salamov A."/>
            <person name="Lipzen A."/>
            <person name="Mereny Z."/>
            <person name="Hegedus B."/>
            <person name="Baldrian P."/>
            <person name="Stursova M."/>
            <person name="Weitz H."/>
            <person name="Taylor A."/>
            <person name="Grigoriev I.V."/>
            <person name="Nagy L.G."/>
            <person name="Martin F."/>
            <person name="Kauserud H."/>
        </authorList>
    </citation>
    <scope>NUCLEOTIDE SEQUENCE</scope>
    <source>
        <strain evidence="2">CBHHK067</strain>
    </source>
</reference>
<comment type="caution">
    <text evidence="2">The sequence shown here is derived from an EMBL/GenBank/DDBJ whole genome shotgun (WGS) entry which is preliminary data.</text>
</comment>
<name>A0AAD7DE53_MYCRO</name>
<evidence type="ECO:0000256" key="1">
    <source>
        <dbReference type="SAM" id="Phobius"/>
    </source>
</evidence>
<dbReference type="AlphaFoldDB" id="A0AAD7DE53"/>